<dbReference type="CDD" id="cd05233">
    <property type="entry name" value="SDR_c"/>
    <property type="match status" value="1"/>
</dbReference>
<dbReference type="InterPro" id="IPR036291">
    <property type="entry name" value="NAD(P)-bd_dom_sf"/>
</dbReference>
<dbReference type="OrthoDB" id="9803333at2"/>
<dbReference type="PRINTS" id="PR00081">
    <property type="entry name" value="GDHRDH"/>
</dbReference>
<evidence type="ECO:0000256" key="7">
    <source>
        <dbReference type="ARBA" id="ARBA00031758"/>
    </source>
</evidence>
<dbReference type="EC" id="1.1.1.304" evidence="3"/>
<evidence type="ECO:0000256" key="4">
    <source>
        <dbReference type="ARBA" id="ARBA00016110"/>
    </source>
</evidence>
<dbReference type="RefSeq" id="WP_046580801.1">
    <property type="nucleotide sequence ID" value="NZ_LAYZ01000026.1"/>
</dbReference>
<evidence type="ECO:0000256" key="2">
    <source>
        <dbReference type="ARBA" id="ARBA00006484"/>
    </source>
</evidence>
<dbReference type="Proteomes" id="UP000034287">
    <property type="component" value="Unassembled WGS sequence"/>
</dbReference>
<proteinExistence type="inferred from homology"/>
<name>A0A0M2SDZ9_9STAP</name>
<evidence type="ECO:0000256" key="6">
    <source>
        <dbReference type="ARBA" id="ARBA00029989"/>
    </source>
</evidence>
<accession>A0A0M2SDZ9</accession>
<dbReference type="Pfam" id="PF13561">
    <property type="entry name" value="adh_short_C2"/>
    <property type="match status" value="1"/>
</dbReference>
<sequence length="255" mass="26510">MAKIEGKSAIVTGAASGMGKAIAKLYAKEGAKVIVADYNAEGAEAVSQEITFEGGTAKPVTVNVADAGQVEDMIDAAISHFGGLDILVNNAGIMDSFEPVGKITDEKWDRIFDVNTKSVMRATRKAVNYWLDNDREGVIVNTISTGGLNGAHAGVAYGASKHAVVALTKNTGYMYAKKGIRVNGTAPGAVETNISSGMENISEFGMERAGLTQALIPRTAKPEEIAEAALFLGSDESSFINGAVLTADGGWTAGF</sequence>
<dbReference type="AlphaFoldDB" id="A0A0M2SDZ9"/>
<dbReference type="PRINTS" id="PR00080">
    <property type="entry name" value="SDRFAMILY"/>
</dbReference>
<dbReference type="Gene3D" id="3.40.50.720">
    <property type="entry name" value="NAD(P)-binding Rossmann-like Domain"/>
    <property type="match status" value="1"/>
</dbReference>
<evidence type="ECO:0000256" key="3">
    <source>
        <dbReference type="ARBA" id="ARBA00012848"/>
    </source>
</evidence>
<evidence type="ECO:0000256" key="1">
    <source>
        <dbReference type="ARBA" id="ARBA00003200"/>
    </source>
</evidence>
<comment type="similarity">
    <text evidence="2">Belongs to the short-chain dehydrogenases/reductases (SDR) family.</text>
</comment>
<dbReference type="GO" id="GO:0052588">
    <property type="term" value="F:diacetyl reductase ((S)-acetoin forming) (NAD+) activity"/>
    <property type="evidence" value="ECO:0007669"/>
    <property type="project" value="UniProtKB-EC"/>
</dbReference>
<evidence type="ECO:0000256" key="8">
    <source>
        <dbReference type="ARBA" id="ARBA00047315"/>
    </source>
</evidence>
<evidence type="ECO:0000256" key="5">
    <source>
        <dbReference type="ARBA" id="ARBA00023002"/>
    </source>
</evidence>
<gene>
    <name evidence="9" type="ORF">WN59_13030</name>
</gene>
<dbReference type="GO" id="GO:0008206">
    <property type="term" value="P:bile acid metabolic process"/>
    <property type="evidence" value="ECO:0007669"/>
    <property type="project" value="UniProtKB-ARBA"/>
</dbReference>
<dbReference type="STRING" id="1432562.WN59_13030"/>
<dbReference type="PANTHER" id="PTHR24321:SF8">
    <property type="entry name" value="ESTRADIOL 17-BETA-DEHYDROGENASE 8-RELATED"/>
    <property type="match status" value="1"/>
</dbReference>
<evidence type="ECO:0000313" key="9">
    <source>
        <dbReference type="EMBL" id="KKK32959.1"/>
    </source>
</evidence>
<dbReference type="InterPro" id="IPR002347">
    <property type="entry name" value="SDR_fam"/>
</dbReference>
<reference evidence="9 10" key="1">
    <citation type="submission" date="2015-04" db="EMBL/GenBank/DDBJ databases">
        <title>Taxonomic description and genome sequence of Salinicoccus sediminis sp. nov., a novel hyper halotolerant bacterium isolated from marine sediment.</title>
        <authorList>
            <person name="Mathan Kumar R."/>
            <person name="Kaur G."/>
            <person name="Kumar N."/>
            <person name="Kumar A."/>
            <person name="Singh N.K."/>
            <person name="Kaur N."/>
            <person name="Mayilraj S."/>
        </authorList>
    </citation>
    <scope>NUCLEOTIDE SEQUENCE [LARGE SCALE GENOMIC DNA]</scope>
    <source>
        <strain evidence="9 10">SV-16</strain>
    </source>
</reference>
<comment type="function">
    <text evidence="1">Catalyzes the irreversible reduction of 2,3-butanediol to (S)-acetoin in the presence of NADH.</text>
</comment>
<evidence type="ECO:0000313" key="10">
    <source>
        <dbReference type="Proteomes" id="UP000034287"/>
    </source>
</evidence>
<dbReference type="EMBL" id="LAYZ01000026">
    <property type="protein sequence ID" value="KKK32959.1"/>
    <property type="molecule type" value="Genomic_DNA"/>
</dbReference>
<dbReference type="SUPFAM" id="SSF51735">
    <property type="entry name" value="NAD(P)-binding Rossmann-fold domains"/>
    <property type="match status" value="1"/>
</dbReference>
<comment type="caution">
    <text evidence="9">The sequence shown here is derived from an EMBL/GenBank/DDBJ whole genome shotgun (WGS) entry which is preliminary data.</text>
</comment>
<keyword evidence="10" id="KW-1185">Reference proteome</keyword>
<protein>
    <recommendedName>
        <fullName evidence="4">Diacetyl reductase [(S)-acetoin forming]</fullName>
        <ecNumber evidence="3">1.1.1.304</ecNumber>
    </recommendedName>
    <alternativeName>
        <fullName evidence="6">Acetoin(diacetyl) reductase</fullName>
    </alternativeName>
    <alternativeName>
        <fullName evidence="7">Meso-2,3-butanediol dehydrogenase</fullName>
    </alternativeName>
</protein>
<keyword evidence="5" id="KW-0560">Oxidoreductase</keyword>
<dbReference type="InterPro" id="IPR020904">
    <property type="entry name" value="Sc_DH/Rdtase_CS"/>
</dbReference>
<comment type="catalytic activity">
    <reaction evidence="8">
        <text>(S)-acetoin + NAD(+) = diacetyl + NADH + H(+)</text>
        <dbReference type="Rhea" id="RHEA:27286"/>
        <dbReference type="ChEBI" id="CHEBI:15378"/>
        <dbReference type="ChEBI" id="CHEBI:15687"/>
        <dbReference type="ChEBI" id="CHEBI:16583"/>
        <dbReference type="ChEBI" id="CHEBI:57540"/>
        <dbReference type="ChEBI" id="CHEBI:57945"/>
        <dbReference type="EC" id="1.1.1.304"/>
    </reaction>
</comment>
<dbReference type="NCBIfam" id="NF005559">
    <property type="entry name" value="PRK07231.1"/>
    <property type="match status" value="1"/>
</dbReference>
<dbReference type="PROSITE" id="PS00061">
    <property type="entry name" value="ADH_SHORT"/>
    <property type="match status" value="1"/>
</dbReference>
<dbReference type="PATRIC" id="fig|1432562.3.peg.2616"/>
<dbReference type="FunFam" id="3.40.50.720:FF:000084">
    <property type="entry name" value="Short-chain dehydrogenase reductase"/>
    <property type="match status" value="1"/>
</dbReference>
<organism evidence="9 10">
    <name type="scientific">Salinicoccus sediminis</name>
    <dbReference type="NCBI Taxonomy" id="1432562"/>
    <lineage>
        <taxon>Bacteria</taxon>
        <taxon>Bacillati</taxon>
        <taxon>Bacillota</taxon>
        <taxon>Bacilli</taxon>
        <taxon>Bacillales</taxon>
        <taxon>Staphylococcaceae</taxon>
        <taxon>Salinicoccus</taxon>
    </lineage>
</organism>
<dbReference type="PANTHER" id="PTHR24321">
    <property type="entry name" value="DEHYDROGENASES, SHORT CHAIN"/>
    <property type="match status" value="1"/>
</dbReference>